<name>A0A0G4FXE3_9ALVE</name>
<sequence length="1109" mass="120674">MGKMPNKFSGVNRFGVLGEGSQSFSKSTKATPEIKQRIKEAKQDEQNRLERRRLREEKKRVVAQEEASWTTVGGQKAKSGDRPPKPSQFVRERLHRIDRSQADPSDVSTIPHTVRTAICMDFASKGNPEDLSWLIHQRGFSLLASGEERASEVSRNFVIAAARTGRLEVLRHLVKREGLPLMAPVQWGPTKGGSLEGQKEKKDEGIVDDRFKLKRRSTAPGGPAAVTVTSDPPRPLPPPPRRTAPITSGDINSNSSALRNSLSSVPSWMRPSGPGSGASSQGTPSTLRRRGTDGGSPSTLASIDEQRETHSPSGVLPSPSNVQGEVETEKAKQDTGDKNSPEKWERGVDRETVKREFPRPSSPPRQLLVLQSTPERERERDANQLTTPLRPRAPPVPFPSRARDGPWTNPRGQSLSSAERGDWRSSSARRSPSREDEAGGAEEEEEPLARRGEMPRLPNLPLGQVAVCVSAYHGHREVVAWCMQRRRVPWHPLMDAFARAAPDGNWFVGPQLKFTSLKSLMPAQKESDKKGGGGAQGDEASPPLGSEPSPSGGLVSPPKDSLASPAWGGGNEMFEEGGVISGGGIDFGLLPPPRADPEGGMTEKEKEKGVPERRGGMQGSEGAWRLEGWGPDHDNETGPSTTVGKGGEQREMQRREEEGGSSSSPSGCRGGGSLAERLDFQERAERLREWVQQGERDRERRTHSHTQGRKESDGGEVSFSIRETRVTSTRQGDGSSSSAVSSDLWVRVAKETGVKREAARGLPRRDFKVVDSVLQSAGRGAKDEDELKAFLQDCDVDLRPRGLTRRARELNGRMRRAVLSGAASGGNRAALVLLSKGLRVSLGEGTEAPASVEGLDGPSVVLQEREWVLIKGLEEGQMRFASDVAEMFGPFDWSDSSRLVRLDAQLRAAGLHMLAEDLRATATRGEPEEPLRSELGGDTPTNAFNSPSSFEHAGVDLFGVLASQECLDEELERKFPDVVDLEDILPDDLVALDYMCTVGTMGTLQEVQALVANLGVDLQDPRLPAVRSGGGSAGQREAEKEWQLVAGVLLGGARNGDCRVFEWVLGEVGVEASGRIVQRLEEMDSRGVLEKVGGMSELTDRWKKFVERV</sequence>
<feature type="region of interest" description="Disordered" evidence="1">
    <location>
        <begin position="1"/>
        <end position="87"/>
    </location>
</feature>
<organism evidence="2">
    <name type="scientific">Chromera velia CCMP2878</name>
    <dbReference type="NCBI Taxonomy" id="1169474"/>
    <lineage>
        <taxon>Eukaryota</taxon>
        <taxon>Sar</taxon>
        <taxon>Alveolata</taxon>
        <taxon>Colpodellida</taxon>
        <taxon>Chromeraceae</taxon>
        <taxon>Chromera</taxon>
    </lineage>
</organism>
<feature type="compositionally biased region" description="Low complexity" evidence="1">
    <location>
        <begin position="541"/>
        <end position="558"/>
    </location>
</feature>
<feature type="compositionally biased region" description="Basic and acidic residues" evidence="1">
    <location>
        <begin position="197"/>
        <end position="211"/>
    </location>
</feature>
<evidence type="ECO:0000313" key="2">
    <source>
        <dbReference type="EMBL" id="CEM20078.1"/>
    </source>
</evidence>
<dbReference type="VEuPathDB" id="CryptoDB:Cvel_19256"/>
<feature type="region of interest" description="Disordered" evidence="1">
    <location>
        <begin position="183"/>
        <end position="458"/>
    </location>
</feature>
<reference evidence="2" key="1">
    <citation type="submission" date="2014-11" db="EMBL/GenBank/DDBJ databases">
        <authorList>
            <person name="Otto D Thomas"/>
            <person name="Naeem Raeece"/>
        </authorList>
    </citation>
    <scope>NUCLEOTIDE SEQUENCE</scope>
</reference>
<feature type="compositionally biased region" description="Polar residues" evidence="1">
    <location>
        <begin position="20"/>
        <end position="30"/>
    </location>
</feature>
<feature type="compositionally biased region" description="Low complexity" evidence="1">
    <location>
        <begin position="252"/>
        <end position="264"/>
    </location>
</feature>
<feature type="compositionally biased region" description="Basic and acidic residues" evidence="1">
    <location>
        <begin position="595"/>
        <end position="615"/>
    </location>
</feature>
<feature type="compositionally biased region" description="Basic and acidic residues" evidence="1">
    <location>
        <begin position="327"/>
        <end position="358"/>
    </location>
</feature>
<feature type="region of interest" description="Disordered" evidence="1">
    <location>
        <begin position="522"/>
        <end position="720"/>
    </location>
</feature>
<feature type="compositionally biased region" description="Low complexity" evidence="1">
    <location>
        <begin position="271"/>
        <end position="285"/>
    </location>
</feature>
<feature type="compositionally biased region" description="Basic and acidic residues" evidence="1">
    <location>
        <begin position="32"/>
        <end position="63"/>
    </location>
</feature>
<protein>
    <submittedName>
        <fullName evidence="2">Uncharacterized protein</fullName>
    </submittedName>
</protein>
<gene>
    <name evidence="2" type="ORF">Cvel_19256</name>
</gene>
<dbReference type="AlphaFoldDB" id="A0A0G4FXE3"/>
<feature type="compositionally biased region" description="Basic and acidic residues" evidence="1">
    <location>
        <begin position="647"/>
        <end position="658"/>
    </location>
</feature>
<feature type="compositionally biased region" description="Basic and acidic residues" evidence="1">
    <location>
        <begin position="78"/>
        <end position="87"/>
    </location>
</feature>
<accession>A0A0G4FXE3</accession>
<evidence type="ECO:0000256" key="1">
    <source>
        <dbReference type="SAM" id="MobiDB-lite"/>
    </source>
</evidence>
<dbReference type="EMBL" id="CDMZ01000715">
    <property type="protein sequence ID" value="CEM20078.1"/>
    <property type="molecule type" value="Genomic_DNA"/>
</dbReference>
<feature type="compositionally biased region" description="Basic and acidic residues" evidence="1">
    <location>
        <begin position="676"/>
        <end position="700"/>
    </location>
</feature>
<feature type="compositionally biased region" description="Pro residues" evidence="1">
    <location>
        <begin position="232"/>
        <end position="242"/>
    </location>
</feature>
<proteinExistence type="predicted"/>